<gene>
    <name evidence="17" type="primary">pbp2</name>
    <name evidence="17" type="ORF">NHP190003_04110</name>
</gene>
<evidence type="ECO:0000259" key="15">
    <source>
        <dbReference type="Pfam" id="PF00905"/>
    </source>
</evidence>
<dbReference type="PANTHER" id="PTHR30627:SF2">
    <property type="entry name" value="PEPTIDOGLYCAN D,D-TRANSPEPTIDASE MRDA"/>
    <property type="match status" value="1"/>
</dbReference>
<dbReference type="SUPFAM" id="SSF56601">
    <property type="entry name" value="beta-lactamase/transpeptidase-like"/>
    <property type="match status" value="1"/>
</dbReference>
<keyword evidence="11 14" id="KW-1133">Transmembrane helix</keyword>
<dbReference type="Pfam" id="PF00905">
    <property type="entry name" value="Transpeptidase"/>
    <property type="match status" value="1"/>
</dbReference>
<evidence type="ECO:0000256" key="10">
    <source>
        <dbReference type="ARBA" id="ARBA00022984"/>
    </source>
</evidence>
<evidence type="ECO:0000313" key="17">
    <source>
        <dbReference type="EMBL" id="BCZ17129.1"/>
    </source>
</evidence>
<evidence type="ECO:0000256" key="11">
    <source>
        <dbReference type="ARBA" id="ARBA00022989"/>
    </source>
</evidence>
<keyword evidence="12 14" id="KW-0472">Membrane</keyword>
<dbReference type="NCBIfam" id="TIGR03423">
    <property type="entry name" value="pbp2_mrdA"/>
    <property type="match status" value="1"/>
</dbReference>
<evidence type="ECO:0000256" key="13">
    <source>
        <dbReference type="ARBA" id="ARBA00023316"/>
    </source>
</evidence>
<evidence type="ECO:0000256" key="6">
    <source>
        <dbReference type="ARBA" id="ARBA00022670"/>
    </source>
</evidence>
<dbReference type="RefSeq" id="WP_221280186.1">
    <property type="nucleotide sequence ID" value="NZ_AP024814.1"/>
</dbReference>
<dbReference type="PANTHER" id="PTHR30627">
    <property type="entry name" value="PEPTIDOGLYCAN D,D-TRANSPEPTIDASE"/>
    <property type="match status" value="1"/>
</dbReference>
<keyword evidence="5" id="KW-0121">Carboxypeptidase</keyword>
<evidence type="ECO:0000256" key="2">
    <source>
        <dbReference type="ARBA" id="ARBA00004236"/>
    </source>
</evidence>
<feature type="transmembrane region" description="Helical" evidence="14">
    <location>
        <begin position="7"/>
        <end position="26"/>
    </location>
</feature>
<comment type="subcellular location">
    <subcellularLocation>
        <location evidence="2">Cell membrane</location>
    </subcellularLocation>
    <subcellularLocation>
        <location evidence="1">Membrane</location>
        <topology evidence="1">Single-pass membrane protein</topology>
    </subcellularLocation>
</comment>
<evidence type="ECO:0000259" key="16">
    <source>
        <dbReference type="Pfam" id="PF03717"/>
    </source>
</evidence>
<keyword evidence="13" id="KW-0961">Cell wall biogenesis/degradation</keyword>
<organism evidence="17 18">
    <name type="scientific">Helicobacter gastrocanis</name>
    <dbReference type="NCBI Taxonomy" id="2849641"/>
    <lineage>
        <taxon>Bacteria</taxon>
        <taxon>Pseudomonadati</taxon>
        <taxon>Campylobacterota</taxon>
        <taxon>Epsilonproteobacteria</taxon>
        <taxon>Campylobacterales</taxon>
        <taxon>Helicobacteraceae</taxon>
        <taxon>Helicobacter</taxon>
    </lineage>
</organism>
<sequence length="593" mass="66623">MQELRFRFIFGFLALVWAILLLRIFILTIKTNDYFEQLALRNMTKKEILVPTRGLILDRNHQLLAMNELGFSISLVPALKKAQLQQELELLQRHFPTLDTQTAAQNYHKQNSVYNHNAIQILDFIPYDQMQTLYPKLILDPKITISPANKRHYPGNSLASHVLGYLGAADAKDIQTDPKSQYTHTIGKTGLEKEYNDFLQGEMGYKLVSVNALNQELKVLEEKQPQTNNDLVLTLDKRLQEKADLLFVDKVGAVVVMDAHTGAILAAGSYPEYNLNNFIGGISVAHWRELQDNIYNPLLNRLINGLYPPGSVVKMGSALSFLEYLPITEQTEVFAPGYIEVGKRKFRDWKAGGHGKTNLYKALKESVDVYFYKFAQDISIDNLTKTFRQMGFGQKTGVDLPNEFIGILPDPGWKMKRFGDIWNMGDTLITSIGQGSFLTTPLQVANYTALIASGKLPTPHFALKGNFKVKDVLDNFQKSKLPALRRGMYEACSTQGGTGYHTTRGVKVALACKTGTAQVVGIDQDTIKRVKEEQMEYFHRSHAWMTAFLPFKNPKYVITVLVEHGEGGSKDGPIVKAMANALVDLGYLKPTAH</sequence>
<evidence type="ECO:0000256" key="3">
    <source>
        <dbReference type="ARBA" id="ARBA00022475"/>
    </source>
</evidence>
<keyword evidence="9" id="KW-0133">Cell shape</keyword>
<keyword evidence="4" id="KW-0997">Cell inner membrane</keyword>
<protein>
    <submittedName>
        <fullName evidence="17">Penicillin-binding protein 2</fullName>
    </submittedName>
</protein>
<evidence type="ECO:0000256" key="4">
    <source>
        <dbReference type="ARBA" id="ARBA00022519"/>
    </source>
</evidence>
<keyword evidence="6" id="KW-0645">Protease</keyword>
<dbReference type="InterPro" id="IPR036138">
    <property type="entry name" value="PBP_dimer_sf"/>
</dbReference>
<evidence type="ECO:0000256" key="5">
    <source>
        <dbReference type="ARBA" id="ARBA00022645"/>
    </source>
</evidence>
<evidence type="ECO:0000313" key="18">
    <source>
        <dbReference type="Proteomes" id="UP000826775"/>
    </source>
</evidence>
<accession>A0ABN6I3A7</accession>
<dbReference type="InterPro" id="IPR012338">
    <property type="entry name" value="Beta-lactam/transpept-like"/>
</dbReference>
<keyword evidence="18" id="KW-1185">Reference proteome</keyword>
<proteinExistence type="predicted"/>
<evidence type="ECO:0000256" key="7">
    <source>
        <dbReference type="ARBA" id="ARBA00022692"/>
    </source>
</evidence>
<dbReference type="InterPro" id="IPR005311">
    <property type="entry name" value="PBP_dimer"/>
</dbReference>
<keyword evidence="10" id="KW-0573">Peptidoglycan synthesis</keyword>
<dbReference type="Gene3D" id="3.40.710.10">
    <property type="entry name" value="DD-peptidase/beta-lactamase superfamily"/>
    <property type="match status" value="1"/>
</dbReference>
<keyword evidence="3" id="KW-1003">Cell membrane</keyword>
<keyword evidence="8" id="KW-0378">Hydrolase</keyword>
<name>A0ABN6I3A7_9HELI</name>
<dbReference type="Pfam" id="PF03717">
    <property type="entry name" value="PBP_dimer"/>
    <property type="match status" value="1"/>
</dbReference>
<dbReference type="InterPro" id="IPR017790">
    <property type="entry name" value="Penicillin-binding_protein_2"/>
</dbReference>
<evidence type="ECO:0000256" key="9">
    <source>
        <dbReference type="ARBA" id="ARBA00022960"/>
    </source>
</evidence>
<dbReference type="Gene3D" id="3.30.1390.30">
    <property type="entry name" value="Penicillin-binding protein 2a, domain 3"/>
    <property type="match status" value="1"/>
</dbReference>
<evidence type="ECO:0000256" key="1">
    <source>
        <dbReference type="ARBA" id="ARBA00004167"/>
    </source>
</evidence>
<evidence type="ECO:0000256" key="12">
    <source>
        <dbReference type="ARBA" id="ARBA00023136"/>
    </source>
</evidence>
<dbReference type="Gene3D" id="3.90.1310.10">
    <property type="entry name" value="Penicillin-binding protein 2a (Domain 2)"/>
    <property type="match status" value="1"/>
</dbReference>
<feature type="domain" description="Penicillin-binding protein dimerisation" evidence="16">
    <location>
        <begin position="50"/>
        <end position="219"/>
    </location>
</feature>
<dbReference type="InterPro" id="IPR001460">
    <property type="entry name" value="PCN-bd_Tpept"/>
</dbReference>
<dbReference type="InterPro" id="IPR050515">
    <property type="entry name" value="Beta-lactam/transpept"/>
</dbReference>
<reference evidence="17 18" key="1">
    <citation type="submission" date="2021-07" db="EMBL/GenBank/DDBJ databases">
        <title>Novel Helicobacter sp. Isolated from a dog.</title>
        <authorList>
            <person name="Rimbara E."/>
            <person name="Suzuki M."/>
        </authorList>
    </citation>
    <scope>NUCLEOTIDE SEQUENCE [LARGE SCALE GENOMIC DNA]</scope>
    <source>
        <strain evidence="18">NHP19-003</strain>
    </source>
</reference>
<feature type="domain" description="Penicillin-binding protein transpeptidase" evidence="15">
    <location>
        <begin position="252"/>
        <end position="578"/>
    </location>
</feature>
<dbReference type="EMBL" id="AP024814">
    <property type="protein sequence ID" value="BCZ17129.1"/>
    <property type="molecule type" value="Genomic_DNA"/>
</dbReference>
<dbReference type="Proteomes" id="UP000826775">
    <property type="component" value="Chromosome"/>
</dbReference>
<dbReference type="SUPFAM" id="SSF56519">
    <property type="entry name" value="Penicillin binding protein dimerisation domain"/>
    <property type="match status" value="1"/>
</dbReference>
<evidence type="ECO:0000256" key="8">
    <source>
        <dbReference type="ARBA" id="ARBA00022801"/>
    </source>
</evidence>
<keyword evidence="7 14" id="KW-0812">Transmembrane</keyword>
<evidence type="ECO:0000256" key="14">
    <source>
        <dbReference type="SAM" id="Phobius"/>
    </source>
</evidence>